<feature type="transmembrane region" description="Helical" evidence="1">
    <location>
        <begin position="21"/>
        <end position="42"/>
    </location>
</feature>
<proteinExistence type="predicted"/>
<accession>A0A1H7JYY5</accession>
<evidence type="ECO:0000313" key="2">
    <source>
        <dbReference type="EMBL" id="SEK79778.1"/>
    </source>
</evidence>
<dbReference type="InterPro" id="IPR053824">
    <property type="entry name" value="DUF7010"/>
</dbReference>
<keyword evidence="1" id="KW-1133">Transmembrane helix</keyword>
<evidence type="ECO:0000313" key="3">
    <source>
        <dbReference type="Proteomes" id="UP000198916"/>
    </source>
</evidence>
<reference evidence="3" key="1">
    <citation type="submission" date="2016-10" db="EMBL/GenBank/DDBJ databases">
        <authorList>
            <person name="Varghese N."/>
            <person name="Submissions S."/>
        </authorList>
    </citation>
    <scope>NUCLEOTIDE SEQUENCE [LARGE SCALE GENOMIC DNA]</scope>
    <source>
        <strain evidence="3">Jip14</strain>
    </source>
</reference>
<dbReference type="EMBL" id="FNZR01000002">
    <property type="protein sequence ID" value="SEK79778.1"/>
    <property type="molecule type" value="Genomic_DNA"/>
</dbReference>
<dbReference type="Pfam" id="PF22765">
    <property type="entry name" value="DUF7010"/>
    <property type="match status" value="1"/>
</dbReference>
<keyword evidence="3" id="KW-1185">Reference proteome</keyword>
<sequence>MDKMQLNRLRLDLATKAKNGLDFILAAAIVWSIISLVWYLDYSSYDKSILTFIVGSAMLPLALGLSKLLKTT</sequence>
<protein>
    <submittedName>
        <fullName evidence="2">Uncharacterized protein</fullName>
    </submittedName>
</protein>
<keyword evidence="1" id="KW-0472">Membrane</keyword>
<dbReference type="Proteomes" id="UP000198916">
    <property type="component" value="Unassembled WGS sequence"/>
</dbReference>
<evidence type="ECO:0000256" key="1">
    <source>
        <dbReference type="SAM" id="Phobius"/>
    </source>
</evidence>
<organism evidence="2 3">
    <name type="scientific">Parapedobacter koreensis</name>
    <dbReference type="NCBI Taxonomy" id="332977"/>
    <lineage>
        <taxon>Bacteria</taxon>
        <taxon>Pseudomonadati</taxon>
        <taxon>Bacteroidota</taxon>
        <taxon>Sphingobacteriia</taxon>
        <taxon>Sphingobacteriales</taxon>
        <taxon>Sphingobacteriaceae</taxon>
        <taxon>Parapedobacter</taxon>
    </lineage>
</organism>
<feature type="transmembrane region" description="Helical" evidence="1">
    <location>
        <begin position="48"/>
        <end position="69"/>
    </location>
</feature>
<keyword evidence="1" id="KW-0812">Transmembrane</keyword>
<dbReference type="AlphaFoldDB" id="A0A1H7JYY5"/>
<dbReference type="STRING" id="332977.SAMN05421740_102725"/>
<gene>
    <name evidence="2" type="ORF">SAMN05421740_102725</name>
</gene>
<name>A0A1H7JYY5_9SPHI</name>